<dbReference type="Proteomes" id="UP000040578">
    <property type="component" value="Unassembled WGS sequence"/>
</dbReference>
<evidence type="ECO:0000313" key="2">
    <source>
        <dbReference type="EMBL" id="CNF21230.1"/>
    </source>
</evidence>
<evidence type="ECO:0000313" key="3">
    <source>
        <dbReference type="Proteomes" id="UP000040578"/>
    </source>
</evidence>
<proteinExistence type="predicted"/>
<protein>
    <submittedName>
        <fullName evidence="2">Topoisomerase IV subunit A subunit</fullName>
    </submittedName>
</protein>
<keyword evidence="1" id="KW-1133">Transmembrane helix</keyword>
<keyword evidence="1" id="KW-0812">Transmembrane</keyword>
<dbReference type="RefSeq" id="WP_072080682.1">
    <property type="nucleotide sequence ID" value="NZ_CPYD01000017.1"/>
</dbReference>
<feature type="transmembrane region" description="Helical" evidence="1">
    <location>
        <begin position="35"/>
        <end position="53"/>
    </location>
</feature>
<dbReference type="EMBL" id="CPYD01000017">
    <property type="protein sequence ID" value="CNF21230.1"/>
    <property type="molecule type" value="Genomic_DNA"/>
</dbReference>
<feature type="transmembrane region" description="Helical" evidence="1">
    <location>
        <begin position="6"/>
        <end position="23"/>
    </location>
</feature>
<keyword evidence="1" id="KW-0472">Membrane</keyword>
<gene>
    <name evidence="2" type="ORF">ERS137967_03574</name>
</gene>
<evidence type="ECO:0000256" key="1">
    <source>
        <dbReference type="SAM" id="Phobius"/>
    </source>
</evidence>
<comment type="caution">
    <text evidence="2">The sequence shown here is derived from an EMBL/GenBank/DDBJ whole genome shotgun (WGS) entry which is preliminary data.</text>
</comment>
<sequence length="267" mass="29855">MNWNEIAISAVIGAVLVGVVSLLKKNGKIGKFSGVMLVVIPIIIGNFVYYKYINRNIDRAEVEYSMEKFAVYQTIKQQDPTLYTNLVNRLVALKSGGSSEQEIIDEIKQSVALLTVSKIQSAPDKSVVEYMSVILDELHFYQENDKTHQLCYKALYPQVEGGVNTVKELPATLVQRDLEALNNLFTASTGKPIKPENEQYRGQLEAIVQELHQKYGDDLLMLSNPTAANVDRKKVCDMAVELYGNVLRLPQKEAGTIIRTMLAGEQN</sequence>
<accession>A0ABP1YJY4</accession>
<organism evidence="2 3">
    <name type="scientific">Yersinia nurmii</name>
    <dbReference type="NCBI Taxonomy" id="685706"/>
    <lineage>
        <taxon>Bacteria</taxon>
        <taxon>Pseudomonadati</taxon>
        <taxon>Pseudomonadota</taxon>
        <taxon>Gammaproteobacteria</taxon>
        <taxon>Enterobacterales</taxon>
        <taxon>Yersiniaceae</taxon>
        <taxon>Yersinia</taxon>
    </lineage>
</organism>
<keyword evidence="3" id="KW-1185">Reference proteome</keyword>
<reference evidence="2 3" key="1">
    <citation type="submission" date="2015-03" db="EMBL/GenBank/DDBJ databases">
        <authorList>
            <consortium name="Pathogen Informatics"/>
            <person name="Murphy D."/>
        </authorList>
    </citation>
    <scope>NUCLEOTIDE SEQUENCE [LARGE SCALE GENOMIC DNA]</scope>
    <source>
        <strain evidence="3">type strain: CIP110231</strain>
    </source>
</reference>
<name>A0ABP1YJY4_9GAMM</name>